<protein>
    <submittedName>
        <fullName evidence="1">Uncharacterized protein</fullName>
    </submittedName>
</protein>
<organism evidence="1">
    <name type="scientific">Cucumis melo</name>
    <name type="common">Muskmelon</name>
    <dbReference type="NCBI Taxonomy" id="3656"/>
    <lineage>
        <taxon>Eukaryota</taxon>
        <taxon>Viridiplantae</taxon>
        <taxon>Streptophyta</taxon>
        <taxon>Embryophyta</taxon>
        <taxon>Tracheophyta</taxon>
        <taxon>Spermatophyta</taxon>
        <taxon>Magnoliopsida</taxon>
        <taxon>eudicotyledons</taxon>
        <taxon>Gunneridae</taxon>
        <taxon>Pentapetalae</taxon>
        <taxon>rosids</taxon>
        <taxon>fabids</taxon>
        <taxon>Cucurbitales</taxon>
        <taxon>Cucurbitaceae</taxon>
        <taxon>Benincaseae</taxon>
        <taxon>Cucumis</taxon>
    </lineage>
</organism>
<dbReference type="GO" id="GO:0070181">
    <property type="term" value="F:small ribosomal subunit rRNA binding"/>
    <property type="evidence" value="ECO:0007669"/>
    <property type="project" value="TreeGrafter"/>
</dbReference>
<reference evidence="1" key="1">
    <citation type="submission" date="2023-03" db="UniProtKB">
        <authorList>
            <consortium name="EnsemblPlants"/>
        </authorList>
    </citation>
    <scope>IDENTIFICATION</scope>
</reference>
<name>A0A9I9E497_CUCME</name>
<dbReference type="GO" id="GO:0003735">
    <property type="term" value="F:structural constituent of ribosome"/>
    <property type="evidence" value="ECO:0007669"/>
    <property type="project" value="TreeGrafter"/>
</dbReference>
<dbReference type="PANTHER" id="PTHR11885">
    <property type="entry name" value="RIBOSOMAL PROTEIN S15P/S13E"/>
    <property type="match status" value="1"/>
</dbReference>
<dbReference type="AlphaFoldDB" id="A0A9I9E497"/>
<dbReference type="PANTHER" id="PTHR11885:SF6">
    <property type="entry name" value="SMALL RIBOSOMAL SUBUNIT PROTEIN US15"/>
    <property type="match status" value="1"/>
</dbReference>
<sequence length="55" mass="5959">MQLCNSGGEDIVCIGVILRDSHGTAQVKSVTGNKILRILKAHGLAPEIPEDLYHF</sequence>
<dbReference type="InterPro" id="IPR023029">
    <property type="entry name" value="Ribosomal_uS15_arc_euk"/>
</dbReference>
<dbReference type="Gramene" id="MELO3C028496.2.1">
    <property type="protein sequence ID" value="MELO3C028496.2.1"/>
    <property type="gene ID" value="MELO3C028496.2"/>
</dbReference>
<dbReference type="EnsemblPlants" id="MELO3C028496.2.1">
    <property type="protein sequence ID" value="MELO3C028496.2.1"/>
    <property type="gene ID" value="MELO3C028496.2"/>
</dbReference>
<dbReference type="GO" id="GO:0022627">
    <property type="term" value="C:cytosolic small ribosomal subunit"/>
    <property type="evidence" value="ECO:0007669"/>
    <property type="project" value="TreeGrafter"/>
</dbReference>
<dbReference type="Gene3D" id="4.10.860.130">
    <property type="match status" value="1"/>
</dbReference>
<evidence type="ECO:0000313" key="1">
    <source>
        <dbReference type="EnsemblPlants" id="MELO3C028496.2.1"/>
    </source>
</evidence>
<accession>A0A9I9E497</accession>
<proteinExistence type="predicted"/>
<dbReference type="GO" id="GO:0005730">
    <property type="term" value="C:nucleolus"/>
    <property type="evidence" value="ECO:0007669"/>
    <property type="project" value="TreeGrafter"/>
</dbReference>